<dbReference type="PANTHER" id="PTHR43968:SF6">
    <property type="entry name" value="GLUTATHIONE S-TRANSFERASE OMEGA"/>
    <property type="match status" value="1"/>
</dbReference>
<evidence type="ECO:0000259" key="1">
    <source>
        <dbReference type="PROSITE" id="PS50404"/>
    </source>
</evidence>
<evidence type="ECO:0000313" key="2">
    <source>
        <dbReference type="EMBL" id="QCP54323.1"/>
    </source>
</evidence>
<dbReference type="InterPro" id="IPR036282">
    <property type="entry name" value="Glutathione-S-Trfase_C_sf"/>
</dbReference>
<dbReference type="Pfam" id="PF13409">
    <property type="entry name" value="GST_N_2"/>
    <property type="match status" value="1"/>
</dbReference>
<reference evidence="2 3" key="1">
    <citation type="submission" date="2019-05" db="EMBL/GenBank/DDBJ databases">
        <title>Burkholderia sp. DHOD12, isolated from subtropical forest soil.</title>
        <authorList>
            <person name="Gao Z.-H."/>
            <person name="Qiu L.-H."/>
        </authorList>
    </citation>
    <scope>NUCLEOTIDE SEQUENCE [LARGE SCALE GENOMIC DNA]</scope>
    <source>
        <strain evidence="2 3">DHOD12</strain>
    </source>
</reference>
<dbReference type="InterPro" id="IPR004045">
    <property type="entry name" value="Glutathione_S-Trfase_N"/>
</dbReference>
<dbReference type="GO" id="GO:0005737">
    <property type="term" value="C:cytoplasm"/>
    <property type="evidence" value="ECO:0007669"/>
    <property type="project" value="TreeGrafter"/>
</dbReference>
<protein>
    <submittedName>
        <fullName evidence="2">Glutathione S-transferase</fullName>
    </submittedName>
</protein>
<dbReference type="EMBL" id="CP040078">
    <property type="protein sequence ID" value="QCP54323.1"/>
    <property type="molecule type" value="Genomic_DNA"/>
</dbReference>
<dbReference type="Gene3D" id="3.40.30.10">
    <property type="entry name" value="Glutaredoxin"/>
    <property type="match status" value="1"/>
</dbReference>
<gene>
    <name evidence="2" type="ORF">FAZ95_35800</name>
</gene>
<keyword evidence="2" id="KW-0808">Transferase</keyword>
<name>A0A4P8J2J4_9BURK</name>
<dbReference type="GO" id="GO:0016740">
    <property type="term" value="F:transferase activity"/>
    <property type="evidence" value="ECO:0007669"/>
    <property type="project" value="UniProtKB-KW"/>
</dbReference>
<dbReference type="InterPro" id="IPR036249">
    <property type="entry name" value="Thioredoxin-like_sf"/>
</dbReference>
<proteinExistence type="predicted"/>
<dbReference type="OrthoDB" id="509852at2"/>
<sequence>MKLFFSTTSPYARLVRIALAEKGISDIELQLTDPWKDAPELLQANPSARVPALVLDDGKALTESLVIMLWLECQRPYPRLLGHEPSTVLSRIGVAMGGIDAAAAIIIGRKMTDASFDESPVGLRRRRSVVNALSRLEEAPPSFAGSTPDLAVISAVVLLDYVRFRFPSVNWLPSLPRLDALAIEMRERPSFADSLPREMSTT</sequence>
<organism evidence="2 3">
    <name type="scientific">Trinickia violacea</name>
    <dbReference type="NCBI Taxonomy" id="2571746"/>
    <lineage>
        <taxon>Bacteria</taxon>
        <taxon>Pseudomonadati</taxon>
        <taxon>Pseudomonadota</taxon>
        <taxon>Betaproteobacteria</taxon>
        <taxon>Burkholderiales</taxon>
        <taxon>Burkholderiaceae</taxon>
        <taxon>Trinickia</taxon>
    </lineage>
</organism>
<dbReference type="Gene3D" id="1.20.1050.10">
    <property type="match status" value="1"/>
</dbReference>
<dbReference type="PANTHER" id="PTHR43968">
    <property type="match status" value="1"/>
</dbReference>
<dbReference type="Proteomes" id="UP000298656">
    <property type="component" value="Chromosome 2"/>
</dbReference>
<dbReference type="AlphaFoldDB" id="A0A4P8J2J4"/>
<dbReference type="SUPFAM" id="SSF47616">
    <property type="entry name" value="GST C-terminal domain-like"/>
    <property type="match status" value="1"/>
</dbReference>
<feature type="domain" description="GST N-terminal" evidence="1">
    <location>
        <begin position="1"/>
        <end position="79"/>
    </location>
</feature>
<dbReference type="PROSITE" id="PS50404">
    <property type="entry name" value="GST_NTER"/>
    <property type="match status" value="1"/>
</dbReference>
<dbReference type="SUPFAM" id="SSF52833">
    <property type="entry name" value="Thioredoxin-like"/>
    <property type="match status" value="1"/>
</dbReference>
<keyword evidence="3" id="KW-1185">Reference proteome</keyword>
<dbReference type="InterPro" id="IPR050983">
    <property type="entry name" value="GST_Omega/HSP26"/>
</dbReference>
<evidence type="ECO:0000313" key="3">
    <source>
        <dbReference type="Proteomes" id="UP000298656"/>
    </source>
</evidence>
<accession>A0A4P8J2J4</accession>
<dbReference type="KEGG" id="tvl:FAZ95_35800"/>
<dbReference type="RefSeq" id="WP_137337091.1">
    <property type="nucleotide sequence ID" value="NZ_CP040078.1"/>
</dbReference>